<comment type="pathway">
    <text evidence="1">Cofactor biosynthesis; adenosylcobalamin biosynthesis.</text>
</comment>
<dbReference type="CDD" id="cd11644">
    <property type="entry name" value="Precorrin-6Y-MT"/>
    <property type="match status" value="1"/>
</dbReference>
<dbReference type="Gene3D" id="3.40.1010.10">
    <property type="entry name" value="Cobalt-precorrin-4 Transmethylase, Domain 1"/>
    <property type="match status" value="1"/>
</dbReference>
<keyword evidence="3" id="KW-0489">Methyltransferase</keyword>
<accession>A0A8J7K781</accession>
<dbReference type="Pfam" id="PF00590">
    <property type="entry name" value="TP_methylase"/>
    <property type="match status" value="1"/>
</dbReference>
<dbReference type="Gene3D" id="3.40.50.150">
    <property type="entry name" value="Vaccinia Virus protein VP39"/>
    <property type="match status" value="1"/>
</dbReference>
<dbReference type="InterPro" id="IPR050714">
    <property type="entry name" value="Cobalamin_biosynth_MTase"/>
</dbReference>
<dbReference type="InterPro" id="IPR014776">
    <property type="entry name" value="4pyrrole_Mease_sub2"/>
</dbReference>
<dbReference type="UniPathway" id="UPA00148"/>
<evidence type="ECO:0000313" key="7">
    <source>
        <dbReference type="EMBL" id="MBE9399650.1"/>
    </source>
</evidence>
<feature type="domain" description="Tetrapyrrole methylase" evidence="6">
    <location>
        <begin position="3"/>
        <end position="187"/>
    </location>
</feature>
<dbReference type="PIRSF" id="PIRSF036428">
    <property type="entry name" value="CobL"/>
    <property type="match status" value="1"/>
</dbReference>
<dbReference type="PANTHER" id="PTHR43182">
    <property type="entry name" value="COBALT-PRECORRIN-6B C(15)-METHYLTRANSFERASE (DECARBOXYLATING)"/>
    <property type="match status" value="1"/>
</dbReference>
<organism evidence="7 8">
    <name type="scientific">Pontibacterium sinense</name>
    <dbReference type="NCBI Taxonomy" id="2781979"/>
    <lineage>
        <taxon>Bacteria</taxon>
        <taxon>Pseudomonadati</taxon>
        <taxon>Pseudomonadota</taxon>
        <taxon>Gammaproteobacteria</taxon>
        <taxon>Oceanospirillales</taxon>
        <taxon>Oceanospirillaceae</taxon>
        <taxon>Pontibacterium</taxon>
    </lineage>
</organism>
<dbReference type="AlphaFoldDB" id="A0A8J7K781"/>
<dbReference type="NCBIfam" id="TIGR02469">
    <property type="entry name" value="CbiT"/>
    <property type="match status" value="1"/>
</dbReference>
<evidence type="ECO:0000259" key="6">
    <source>
        <dbReference type="Pfam" id="PF00590"/>
    </source>
</evidence>
<keyword evidence="2" id="KW-0169">Cobalamin biosynthesis</keyword>
<dbReference type="InterPro" id="IPR006365">
    <property type="entry name" value="Cbl_synth_CobL"/>
</dbReference>
<dbReference type="InterPro" id="IPR035996">
    <property type="entry name" value="4pyrrol_Methylase_sf"/>
</dbReference>
<name>A0A8J7K781_9GAMM</name>
<dbReference type="SUPFAM" id="SSF53790">
    <property type="entry name" value="Tetrapyrrole methylase"/>
    <property type="match status" value="1"/>
</dbReference>
<keyword evidence="8" id="KW-1185">Reference proteome</keyword>
<dbReference type="NCBIfam" id="TIGR02467">
    <property type="entry name" value="CbiE"/>
    <property type="match status" value="1"/>
</dbReference>
<reference evidence="7" key="1">
    <citation type="submission" date="2020-10" db="EMBL/GenBank/DDBJ databases">
        <title>Bacterium isolated from coastal waters sediment.</title>
        <authorList>
            <person name="Chen R.-J."/>
            <person name="Lu D.-C."/>
            <person name="Zhu K.-L."/>
            <person name="Du Z.-J."/>
        </authorList>
    </citation>
    <scope>NUCLEOTIDE SEQUENCE</scope>
    <source>
        <strain evidence="7">N1Y112</strain>
    </source>
</reference>
<dbReference type="GO" id="GO:0008276">
    <property type="term" value="F:protein methyltransferase activity"/>
    <property type="evidence" value="ECO:0007669"/>
    <property type="project" value="InterPro"/>
</dbReference>
<dbReference type="RefSeq" id="WP_193955340.1">
    <property type="nucleotide sequence ID" value="NZ_JADEYS010000032.1"/>
</dbReference>
<dbReference type="Proteomes" id="UP000640333">
    <property type="component" value="Unassembled WGS sequence"/>
</dbReference>
<evidence type="ECO:0000256" key="1">
    <source>
        <dbReference type="ARBA" id="ARBA00004953"/>
    </source>
</evidence>
<dbReference type="GO" id="GO:0032259">
    <property type="term" value="P:methylation"/>
    <property type="evidence" value="ECO:0007669"/>
    <property type="project" value="UniProtKB-KW"/>
</dbReference>
<dbReference type="GO" id="GO:0009236">
    <property type="term" value="P:cobalamin biosynthetic process"/>
    <property type="evidence" value="ECO:0007669"/>
    <property type="project" value="UniProtKB-UniPathway"/>
</dbReference>
<dbReference type="InterPro" id="IPR012818">
    <property type="entry name" value="CbiE"/>
</dbReference>
<dbReference type="Gene3D" id="3.30.950.10">
    <property type="entry name" value="Methyltransferase, Cobalt-precorrin-4 Transmethylase, Domain 2"/>
    <property type="match status" value="1"/>
</dbReference>
<dbReference type="InterPro" id="IPR000878">
    <property type="entry name" value="4pyrrol_Mease"/>
</dbReference>
<proteinExistence type="predicted"/>
<gene>
    <name evidence="7" type="primary">cbiE</name>
    <name evidence="7" type="ORF">IOQ59_20495</name>
</gene>
<dbReference type="InterPro" id="IPR014777">
    <property type="entry name" value="4pyrrole_Mease_sub1"/>
</dbReference>
<evidence type="ECO:0000256" key="4">
    <source>
        <dbReference type="ARBA" id="ARBA00022679"/>
    </source>
</evidence>
<sequence length="425" mass="46735">MQLHIIGLGVSETAQLEPRAQRALQTASVVIGSERQLRVVADLMGDQQTLNLPPLVELETQLAQWVEEGASSIVVLASGDPLYYGIGRWFSRRFPTEQLGFYPAVSSIQAACHRLGLSLQDVEVLSLHGRPLAKIRTQLKQNCTLVILTDKHSTPQVLAQECIAAGFSKSELTVCEALGYSHEKVTAYVADRLADADVVFDPLHVTVIQVQGEGGILPEFPGIPDERFVTDKPDGKGMLTKREVRLAILSMMQVSKGDQVWDIGAGCGGVAVELSYWNPDSQIHAIEHHPNRLNCLRQNRDRFGVVSNLNLIEGRALNALSDLPAPDKVFIGGSGGELEPLLDQVWARLPEGGVLVASAVTETTKQSLLTFYEARMQRSDAYSQTTQIMVSRGDQLAGQLLYRPSLPVTLFRFRKTAINEERVYE</sequence>
<dbReference type="EMBL" id="JADEYS010000032">
    <property type="protein sequence ID" value="MBE9399650.1"/>
    <property type="molecule type" value="Genomic_DNA"/>
</dbReference>
<dbReference type="InterPro" id="IPR014008">
    <property type="entry name" value="Cbl_synth_MTase_CbiT"/>
</dbReference>
<protein>
    <submittedName>
        <fullName evidence="7">Precorrin-6y C5,15-methyltransferase (Decarboxylating) subunit CbiE</fullName>
    </submittedName>
</protein>
<dbReference type="SUPFAM" id="SSF53335">
    <property type="entry name" value="S-adenosyl-L-methionine-dependent methyltransferases"/>
    <property type="match status" value="1"/>
</dbReference>
<evidence type="ECO:0000256" key="5">
    <source>
        <dbReference type="ARBA" id="ARBA00022691"/>
    </source>
</evidence>
<dbReference type="CDD" id="cd02440">
    <property type="entry name" value="AdoMet_MTases"/>
    <property type="match status" value="1"/>
</dbReference>
<evidence type="ECO:0000313" key="8">
    <source>
        <dbReference type="Proteomes" id="UP000640333"/>
    </source>
</evidence>
<keyword evidence="4" id="KW-0808">Transferase</keyword>
<dbReference type="PANTHER" id="PTHR43182:SF1">
    <property type="entry name" value="COBALT-PRECORRIN-7 C(5)-METHYLTRANSFERASE"/>
    <property type="match status" value="1"/>
</dbReference>
<evidence type="ECO:0000256" key="3">
    <source>
        <dbReference type="ARBA" id="ARBA00022603"/>
    </source>
</evidence>
<evidence type="ECO:0000256" key="2">
    <source>
        <dbReference type="ARBA" id="ARBA00022573"/>
    </source>
</evidence>
<dbReference type="InterPro" id="IPR029063">
    <property type="entry name" value="SAM-dependent_MTases_sf"/>
</dbReference>
<comment type="caution">
    <text evidence="7">The sequence shown here is derived from an EMBL/GenBank/DDBJ whole genome shotgun (WGS) entry which is preliminary data.</text>
</comment>
<keyword evidence="5" id="KW-0949">S-adenosyl-L-methionine</keyword>